<dbReference type="FunFam" id="3.30.565.10:FF:000028">
    <property type="entry name" value="PAS sensor protein"/>
    <property type="match status" value="1"/>
</dbReference>
<evidence type="ECO:0000256" key="1">
    <source>
        <dbReference type="ARBA" id="ARBA00022801"/>
    </source>
</evidence>
<dbReference type="RefSeq" id="WP_167034904.1">
    <property type="nucleotide sequence ID" value="NZ_CP050177.1"/>
</dbReference>
<evidence type="ECO:0000256" key="2">
    <source>
        <dbReference type="SAM" id="MobiDB-lite"/>
    </source>
</evidence>
<evidence type="ECO:0000313" key="6">
    <source>
        <dbReference type="EMBL" id="QIQ06129.1"/>
    </source>
</evidence>
<evidence type="ECO:0000313" key="7">
    <source>
        <dbReference type="Proteomes" id="UP000501179"/>
    </source>
</evidence>
<accession>A0A6G9H798</accession>
<dbReference type="InterPro" id="IPR029016">
    <property type="entry name" value="GAF-like_dom_sf"/>
</dbReference>
<dbReference type="InterPro" id="IPR036457">
    <property type="entry name" value="PPM-type-like_dom_sf"/>
</dbReference>
<dbReference type="InterPro" id="IPR052016">
    <property type="entry name" value="Bact_Sigma-Reg"/>
</dbReference>
<dbReference type="Proteomes" id="UP000501179">
    <property type="component" value="Chromosome"/>
</dbReference>
<protein>
    <submittedName>
        <fullName evidence="6">SpoIIE family protein phosphatase</fullName>
    </submittedName>
</protein>
<dbReference type="KEGG" id="slia:HA039_30865"/>
<dbReference type="InterPro" id="IPR003594">
    <property type="entry name" value="HATPase_dom"/>
</dbReference>
<dbReference type="InterPro" id="IPR001932">
    <property type="entry name" value="PPM-type_phosphatase-like_dom"/>
</dbReference>
<evidence type="ECO:0000259" key="3">
    <source>
        <dbReference type="Pfam" id="PF01590"/>
    </source>
</evidence>
<dbReference type="Gene3D" id="3.60.40.10">
    <property type="entry name" value="PPM-type phosphatase domain"/>
    <property type="match status" value="1"/>
</dbReference>
<dbReference type="Gene3D" id="3.30.565.10">
    <property type="entry name" value="Histidine kinase-like ATPase, C-terminal domain"/>
    <property type="match status" value="1"/>
</dbReference>
<name>A0A6G9H798_9ACTN</name>
<feature type="compositionally biased region" description="Low complexity" evidence="2">
    <location>
        <begin position="10"/>
        <end position="26"/>
    </location>
</feature>
<dbReference type="CDD" id="cd16936">
    <property type="entry name" value="HATPase_RsbW-like"/>
    <property type="match status" value="1"/>
</dbReference>
<dbReference type="Pfam" id="PF07228">
    <property type="entry name" value="SpoIIE"/>
    <property type="match status" value="1"/>
</dbReference>
<dbReference type="AlphaFoldDB" id="A0A6G9H798"/>
<dbReference type="SUPFAM" id="SSF55874">
    <property type="entry name" value="ATPase domain of HSP90 chaperone/DNA topoisomerase II/histidine kinase"/>
    <property type="match status" value="1"/>
</dbReference>
<dbReference type="Pfam" id="PF01590">
    <property type="entry name" value="GAF"/>
    <property type="match status" value="1"/>
</dbReference>
<evidence type="ECO:0000259" key="5">
    <source>
        <dbReference type="Pfam" id="PF13581"/>
    </source>
</evidence>
<keyword evidence="7" id="KW-1185">Reference proteome</keyword>
<feature type="domain" description="PPM-type phosphatase" evidence="4">
    <location>
        <begin position="244"/>
        <end position="381"/>
    </location>
</feature>
<feature type="region of interest" description="Disordered" evidence="2">
    <location>
        <begin position="1"/>
        <end position="29"/>
    </location>
</feature>
<organism evidence="6 7">
    <name type="scientific">Streptomyces liangshanensis</name>
    <dbReference type="NCBI Taxonomy" id="2717324"/>
    <lineage>
        <taxon>Bacteria</taxon>
        <taxon>Bacillati</taxon>
        <taxon>Actinomycetota</taxon>
        <taxon>Actinomycetes</taxon>
        <taxon>Kitasatosporales</taxon>
        <taxon>Streptomycetaceae</taxon>
        <taxon>Streptomyces</taxon>
    </lineage>
</organism>
<dbReference type="EMBL" id="CP050177">
    <property type="protein sequence ID" value="QIQ06129.1"/>
    <property type="molecule type" value="Genomic_DNA"/>
</dbReference>
<dbReference type="PANTHER" id="PTHR43156:SF2">
    <property type="entry name" value="STAGE II SPORULATION PROTEIN E"/>
    <property type="match status" value="1"/>
</dbReference>
<dbReference type="Gene3D" id="3.30.450.40">
    <property type="match status" value="1"/>
</dbReference>
<dbReference type="SUPFAM" id="SSF55781">
    <property type="entry name" value="GAF domain-like"/>
    <property type="match status" value="1"/>
</dbReference>
<proteinExistence type="predicted"/>
<evidence type="ECO:0000259" key="4">
    <source>
        <dbReference type="Pfam" id="PF07228"/>
    </source>
</evidence>
<sequence>MTSGPDEPRTTTPATTSTDTPSTDPSHGLFRAARNLTGAAVPTLADVSSVDVLEQLLRGEAPPPGPVDGSELFRCAAFAATREDVARSTSAVGKASQFPDATPFRRSLSDLRPRLIRHLSHQSRWLARDPGRARMIREAGAHSLIVLPLTVRGVVLGLFVLYRLAGSNPFGEDSLREAARLAERAALSLDTVRRRIEEDALARLLRQSPGAEEPPVLSALEAVHGQYPAGAGAAHWYDVLPLSGARVALVVGTAAGSGVPAAVGMHQLRAVITTLSALDLRPDELLARLDDVVTRLDRRRPAPYRGPDGGAEPGTSCLYVIYDPTTERCVSARAGDSSVLVADPDGGVSAPPLAAHGGLGTDGEPFENTEFATPAGSTLVLRGEGGGGRAVPEGRSPYADGDADSGTDASAHPGTDTDVVADADDPTMERLREAMPHSAPHLPRLAALLLRHLPEDRRPPVLLARTRALGNKDVADLTLPPDPSAVSTARAWAGRRLTAWLLDDLADDTTLVVSELVTNAVRYSGGPIGLRLIRDEHVLICEVSDTSGAGPHPVRPRATDEGGRGLTIVGRLTAHQGTRYTSSGKTVWTEQPLPE</sequence>
<dbReference type="Pfam" id="PF13581">
    <property type="entry name" value="HATPase_c_2"/>
    <property type="match status" value="1"/>
</dbReference>
<reference evidence="6 7" key="1">
    <citation type="submission" date="2020-03" db="EMBL/GenBank/DDBJ databases">
        <title>A novel species.</title>
        <authorList>
            <person name="Gao J."/>
        </authorList>
    </citation>
    <scope>NUCLEOTIDE SEQUENCE [LARGE SCALE GENOMIC DNA]</scope>
    <source>
        <strain evidence="6 7">QMT-12</strain>
    </source>
</reference>
<dbReference type="InterPro" id="IPR003018">
    <property type="entry name" value="GAF"/>
</dbReference>
<keyword evidence="1" id="KW-0378">Hydrolase</keyword>
<gene>
    <name evidence="6" type="ORF">HA039_30865</name>
</gene>
<dbReference type="GO" id="GO:0016791">
    <property type="term" value="F:phosphatase activity"/>
    <property type="evidence" value="ECO:0007669"/>
    <property type="project" value="TreeGrafter"/>
</dbReference>
<feature type="compositionally biased region" description="Low complexity" evidence="2">
    <location>
        <begin position="390"/>
        <end position="418"/>
    </location>
</feature>
<dbReference type="PANTHER" id="PTHR43156">
    <property type="entry name" value="STAGE II SPORULATION PROTEIN E-RELATED"/>
    <property type="match status" value="1"/>
</dbReference>
<feature type="region of interest" description="Disordered" evidence="2">
    <location>
        <begin position="381"/>
        <end position="419"/>
    </location>
</feature>
<feature type="domain" description="GAF" evidence="3">
    <location>
        <begin position="106"/>
        <end position="189"/>
    </location>
</feature>
<dbReference type="InterPro" id="IPR036890">
    <property type="entry name" value="HATPase_C_sf"/>
</dbReference>
<feature type="domain" description="Histidine kinase/HSP90-like ATPase" evidence="5">
    <location>
        <begin position="479"/>
        <end position="588"/>
    </location>
</feature>